<dbReference type="InterPro" id="IPR043519">
    <property type="entry name" value="NT_sf"/>
</dbReference>
<evidence type="ECO:0000313" key="9">
    <source>
        <dbReference type="EMBL" id="KDR06507.1"/>
    </source>
</evidence>
<evidence type="ECO:0000259" key="8">
    <source>
        <dbReference type="Pfam" id="PF22600"/>
    </source>
</evidence>
<organism evidence="9 10">
    <name type="scientific">Zootermopsis nevadensis</name>
    <name type="common">Dampwood termite</name>
    <dbReference type="NCBI Taxonomy" id="136037"/>
    <lineage>
        <taxon>Eukaryota</taxon>
        <taxon>Metazoa</taxon>
        <taxon>Ecdysozoa</taxon>
        <taxon>Arthropoda</taxon>
        <taxon>Hexapoda</taxon>
        <taxon>Insecta</taxon>
        <taxon>Pterygota</taxon>
        <taxon>Neoptera</taxon>
        <taxon>Polyneoptera</taxon>
        <taxon>Dictyoptera</taxon>
        <taxon>Blattodea</taxon>
        <taxon>Blattoidea</taxon>
        <taxon>Termitoidae</taxon>
        <taxon>Termopsidae</taxon>
        <taxon>Zootermopsis</taxon>
    </lineage>
</organism>
<dbReference type="Proteomes" id="UP000027135">
    <property type="component" value="Unassembled WGS sequence"/>
</dbReference>
<keyword evidence="4" id="KW-0479">Metal-binding</keyword>
<evidence type="ECO:0000256" key="4">
    <source>
        <dbReference type="ARBA" id="ARBA00022723"/>
    </source>
</evidence>
<dbReference type="PANTHER" id="PTHR12271:SF133">
    <property type="entry name" value="POLY(A) RNA POLYMERASE, MITOCHONDRIAL"/>
    <property type="match status" value="1"/>
</dbReference>
<dbReference type="InterPro" id="IPR054708">
    <property type="entry name" value="MTPAP-like_central"/>
</dbReference>
<gene>
    <name evidence="9" type="ORF">L798_04185</name>
</gene>
<comment type="cofactor">
    <cofactor evidence="1">
        <name>Mn(2+)</name>
        <dbReference type="ChEBI" id="CHEBI:29035"/>
    </cofactor>
</comment>
<dbReference type="GO" id="GO:0046872">
    <property type="term" value="F:metal ion binding"/>
    <property type="evidence" value="ECO:0007669"/>
    <property type="project" value="UniProtKB-KW"/>
</dbReference>
<dbReference type="Gene3D" id="1.10.1410.10">
    <property type="match status" value="1"/>
</dbReference>
<sequence>MLKGIVTISNDLSIKICVKLNMSLLVRACFGIHIYYYNCNYVTAKLYKRTSYLLPALRKSTVGNKNAPKSSSHEGQAATQNMSFENMVESRREEACRSILVQVHSEQSCFHLHKYCCQYGEVKGMHHYSLPGSSHFVLVEFTHKANVDHILKCSSHVNRKEVIPVRSPFLWFRAPNKPLQPNHTSSEPPTPVEINGNNIPAPAELRNWIQAAESFSDQILVLHRATSLNDLGSRLRFLTARQIELALSGLFPQITVMPFGSSVNGFGKAACDLDLVLLADKEETNDEDNSDCRIVFHAKTLLTNGRTQVQRHMETLGDMVQMLLPGCSHVRRILQARVPIIKYHQDLTGVECDLSMTNMSALYMSELLYILGASDWRVRPLVFAVRSWAREIGLTNPTPGRWITNFSLTLLVLFYLQQHSKHKGPVLPTLNTMISLAGSGDHRITSEGVNCTFIRDVSQLCHHMASSSKKLPNTDNLETLFIGFFEFYSSFDFTTHAISLTNGTSVTKPDHSPMYIANPLERGLNVSKNVSHDETERLRIEFRNTAWMLESVSLTPHETSLTVSQKKADEAWGLTALFEAPQSAAKGRNIFYLPTQRVPPPRIMDVSNLFQQDTDEVGDSFVRDSAVPVNTLSSNKQQSEVQGRLKPSKVAKVSRRVHRR</sequence>
<dbReference type="GO" id="GO:0031123">
    <property type="term" value="P:RNA 3'-end processing"/>
    <property type="evidence" value="ECO:0007669"/>
    <property type="project" value="TreeGrafter"/>
</dbReference>
<dbReference type="OMA" id="LRFDNDM"/>
<dbReference type="InterPro" id="IPR002058">
    <property type="entry name" value="PAP_assoc"/>
</dbReference>
<dbReference type="SUPFAM" id="SSF81301">
    <property type="entry name" value="Nucleotidyltransferase"/>
    <property type="match status" value="1"/>
</dbReference>
<feature type="region of interest" description="Disordered" evidence="6">
    <location>
        <begin position="632"/>
        <end position="660"/>
    </location>
</feature>
<evidence type="ECO:0000256" key="2">
    <source>
        <dbReference type="ARBA" id="ARBA00001946"/>
    </source>
</evidence>
<evidence type="ECO:0000313" key="10">
    <source>
        <dbReference type="Proteomes" id="UP000027135"/>
    </source>
</evidence>
<accession>A0A067QQB6</accession>
<evidence type="ECO:0000259" key="7">
    <source>
        <dbReference type="Pfam" id="PF03828"/>
    </source>
</evidence>
<reference evidence="9 10" key="1">
    <citation type="journal article" date="2014" name="Nat. Commun.">
        <title>Molecular traces of alternative social organization in a termite genome.</title>
        <authorList>
            <person name="Terrapon N."/>
            <person name="Li C."/>
            <person name="Robertson H.M."/>
            <person name="Ji L."/>
            <person name="Meng X."/>
            <person name="Booth W."/>
            <person name="Chen Z."/>
            <person name="Childers C.P."/>
            <person name="Glastad K.M."/>
            <person name="Gokhale K."/>
            <person name="Gowin J."/>
            <person name="Gronenberg W."/>
            <person name="Hermansen R.A."/>
            <person name="Hu H."/>
            <person name="Hunt B.G."/>
            <person name="Huylmans A.K."/>
            <person name="Khalil S.M."/>
            <person name="Mitchell R.D."/>
            <person name="Munoz-Torres M.C."/>
            <person name="Mustard J.A."/>
            <person name="Pan H."/>
            <person name="Reese J.T."/>
            <person name="Scharf M.E."/>
            <person name="Sun F."/>
            <person name="Vogel H."/>
            <person name="Xiao J."/>
            <person name="Yang W."/>
            <person name="Yang Z."/>
            <person name="Yang Z."/>
            <person name="Zhou J."/>
            <person name="Zhu J."/>
            <person name="Brent C.S."/>
            <person name="Elsik C.G."/>
            <person name="Goodisman M.A."/>
            <person name="Liberles D.A."/>
            <person name="Roe R.M."/>
            <person name="Vargo E.L."/>
            <person name="Vilcinskas A."/>
            <person name="Wang J."/>
            <person name="Bornberg-Bauer E."/>
            <person name="Korb J."/>
            <person name="Zhang G."/>
            <person name="Liebig J."/>
        </authorList>
    </citation>
    <scope>NUCLEOTIDE SEQUENCE [LARGE SCALE GENOMIC DNA]</scope>
    <source>
        <tissue evidence="9">Whole organism</tissue>
    </source>
</reference>
<dbReference type="Pfam" id="PF22600">
    <property type="entry name" value="MTPAP-like_central"/>
    <property type="match status" value="1"/>
</dbReference>
<dbReference type="FunCoup" id="A0A067QQB6">
    <property type="interactions" value="1617"/>
</dbReference>
<protein>
    <submittedName>
        <fullName evidence="9">Poly(A) RNA polymerase, mitochondrial</fullName>
    </submittedName>
</protein>
<feature type="compositionally biased region" description="Polar residues" evidence="6">
    <location>
        <begin position="632"/>
        <end position="641"/>
    </location>
</feature>
<keyword evidence="10" id="KW-1185">Reference proteome</keyword>
<dbReference type="GO" id="GO:1990817">
    <property type="term" value="F:poly(A) RNA polymerase activity"/>
    <property type="evidence" value="ECO:0007669"/>
    <property type="project" value="TreeGrafter"/>
</dbReference>
<feature type="domain" description="PAP-associated" evidence="7">
    <location>
        <begin position="476"/>
        <end position="512"/>
    </location>
</feature>
<dbReference type="STRING" id="136037.A0A067QQB6"/>
<evidence type="ECO:0000256" key="1">
    <source>
        <dbReference type="ARBA" id="ARBA00001936"/>
    </source>
</evidence>
<keyword evidence="3" id="KW-0808">Transferase</keyword>
<name>A0A067QQB6_ZOONE</name>
<dbReference type="Pfam" id="PF03828">
    <property type="entry name" value="PAP_assoc"/>
    <property type="match status" value="1"/>
</dbReference>
<dbReference type="eggNOG" id="KOG2277">
    <property type="taxonomic scope" value="Eukaryota"/>
</dbReference>
<dbReference type="Gene3D" id="3.30.460.10">
    <property type="entry name" value="Beta Polymerase, domain 2"/>
    <property type="match status" value="1"/>
</dbReference>
<dbReference type="PANTHER" id="PTHR12271">
    <property type="entry name" value="POLY A POLYMERASE CID PAP -RELATED"/>
    <property type="match status" value="1"/>
</dbReference>
<evidence type="ECO:0000256" key="5">
    <source>
        <dbReference type="ARBA" id="ARBA00022842"/>
    </source>
</evidence>
<dbReference type="SUPFAM" id="SSF81631">
    <property type="entry name" value="PAP/OAS1 substrate-binding domain"/>
    <property type="match status" value="1"/>
</dbReference>
<evidence type="ECO:0000256" key="3">
    <source>
        <dbReference type="ARBA" id="ARBA00022679"/>
    </source>
</evidence>
<dbReference type="AlphaFoldDB" id="A0A067QQB6"/>
<comment type="cofactor">
    <cofactor evidence="2">
        <name>Mg(2+)</name>
        <dbReference type="ChEBI" id="CHEBI:18420"/>
    </cofactor>
</comment>
<feature type="compositionally biased region" description="Basic residues" evidence="6">
    <location>
        <begin position="646"/>
        <end position="660"/>
    </location>
</feature>
<keyword evidence="5" id="KW-0460">Magnesium</keyword>
<dbReference type="InParanoid" id="A0A067QQB6"/>
<dbReference type="EMBL" id="KK853582">
    <property type="protein sequence ID" value="KDR06507.1"/>
    <property type="molecule type" value="Genomic_DNA"/>
</dbReference>
<evidence type="ECO:0000256" key="6">
    <source>
        <dbReference type="SAM" id="MobiDB-lite"/>
    </source>
</evidence>
<proteinExistence type="predicted"/>
<dbReference type="CDD" id="cd05402">
    <property type="entry name" value="NT_PAP_TUTase"/>
    <property type="match status" value="1"/>
</dbReference>
<feature type="domain" description="Poly(A) RNA polymerase mitochondrial-like central palm" evidence="8">
    <location>
        <begin position="215"/>
        <end position="370"/>
    </location>
</feature>